<dbReference type="GO" id="GO:0003735">
    <property type="term" value="F:structural constituent of ribosome"/>
    <property type="evidence" value="ECO:0007669"/>
    <property type="project" value="InterPro"/>
</dbReference>
<name>A0A2J6WDN7_9BACT</name>
<evidence type="ECO:0000256" key="5">
    <source>
        <dbReference type="ARBA" id="ARBA00023274"/>
    </source>
</evidence>
<reference evidence="7 8" key="1">
    <citation type="submission" date="2018-01" db="EMBL/GenBank/DDBJ databases">
        <title>Metagenomic assembled genomes from two thermal pools in the Uzon Caldera, Kamchatka, Russia.</title>
        <authorList>
            <person name="Wilkins L."/>
            <person name="Ettinger C."/>
        </authorList>
    </citation>
    <scope>NUCLEOTIDE SEQUENCE [LARGE SCALE GENOMIC DNA]</scope>
    <source>
        <strain evidence="7">ZAV-07</strain>
    </source>
</reference>
<evidence type="ECO:0000313" key="7">
    <source>
        <dbReference type="EMBL" id="PMP66753.1"/>
    </source>
</evidence>
<dbReference type="EMBL" id="PNIL01000064">
    <property type="protein sequence ID" value="PMP66753.1"/>
    <property type="molecule type" value="Genomic_DNA"/>
</dbReference>
<keyword evidence="2 6" id="KW-0699">rRNA-binding</keyword>
<dbReference type="GO" id="GO:0005840">
    <property type="term" value="C:ribosome"/>
    <property type="evidence" value="ECO:0007669"/>
    <property type="project" value="UniProtKB-KW"/>
</dbReference>
<keyword evidence="4 6" id="KW-0689">Ribosomal protein</keyword>
<dbReference type="GO" id="GO:1990904">
    <property type="term" value="C:ribonucleoprotein complex"/>
    <property type="evidence" value="ECO:0007669"/>
    <property type="project" value="UniProtKB-KW"/>
</dbReference>
<protein>
    <recommendedName>
        <fullName evidence="6">Large ribosomal subunit protein uL23</fullName>
    </recommendedName>
</protein>
<comment type="subunit">
    <text evidence="6">Part of the 50S ribosomal subunit. Contacts protein L29, and trigger factor when it is bound to the ribosome.</text>
</comment>
<evidence type="ECO:0000256" key="1">
    <source>
        <dbReference type="ARBA" id="ARBA00006700"/>
    </source>
</evidence>
<dbReference type="InterPro" id="IPR013025">
    <property type="entry name" value="Ribosomal_uL23-like"/>
</dbReference>
<keyword evidence="3 6" id="KW-0694">RNA-binding</keyword>
<evidence type="ECO:0000256" key="6">
    <source>
        <dbReference type="HAMAP-Rule" id="MF_01369"/>
    </source>
</evidence>
<dbReference type="FunFam" id="3.30.70.330:FF:000001">
    <property type="entry name" value="50S ribosomal protein L23"/>
    <property type="match status" value="1"/>
</dbReference>
<evidence type="ECO:0000256" key="4">
    <source>
        <dbReference type="ARBA" id="ARBA00022980"/>
    </source>
</evidence>
<dbReference type="Pfam" id="PF00276">
    <property type="entry name" value="Ribosomal_L23"/>
    <property type="match status" value="1"/>
</dbReference>
<dbReference type="PANTHER" id="PTHR11620">
    <property type="entry name" value="60S RIBOSOMAL PROTEIN L23A"/>
    <property type="match status" value="1"/>
</dbReference>
<organism evidence="7 8">
    <name type="scientific">Caldisericum exile</name>
    <dbReference type="NCBI Taxonomy" id="693075"/>
    <lineage>
        <taxon>Bacteria</taxon>
        <taxon>Pseudomonadati</taxon>
        <taxon>Caldisericota/Cryosericota group</taxon>
        <taxon>Caldisericota</taxon>
        <taxon>Caldisericia</taxon>
        <taxon>Caldisericales</taxon>
        <taxon>Caldisericaceae</taxon>
        <taxon>Caldisericum</taxon>
    </lineage>
</organism>
<comment type="function">
    <text evidence="6">One of the early assembly proteins it binds 23S rRNA. One of the proteins that surrounds the polypeptide exit tunnel on the outside of the ribosome. Forms the main docking site for trigger factor binding to the ribosome.</text>
</comment>
<dbReference type="HAMAP" id="MF_01369_B">
    <property type="entry name" value="Ribosomal_uL23_B"/>
    <property type="match status" value="1"/>
</dbReference>
<keyword evidence="5 6" id="KW-0687">Ribonucleoprotein</keyword>
<dbReference type="Gene3D" id="3.30.70.330">
    <property type="match status" value="1"/>
</dbReference>
<dbReference type="InterPro" id="IPR012677">
    <property type="entry name" value="Nucleotide-bd_a/b_plait_sf"/>
</dbReference>
<comment type="caution">
    <text evidence="7">The sequence shown here is derived from an EMBL/GenBank/DDBJ whole genome shotgun (WGS) entry which is preliminary data.</text>
</comment>
<comment type="similarity">
    <text evidence="1 6">Belongs to the universal ribosomal protein uL23 family.</text>
</comment>
<gene>
    <name evidence="6" type="primary">rplW</name>
    <name evidence="7" type="ORF">C0189_04405</name>
</gene>
<dbReference type="GO" id="GO:0019843">
    <property type="term" value="F:rRNA binding"/>
    <property type="evidence" value="ECO:0007669"/>
    <property type="project" value="UniProtKB-UniRule"/>
</dbReference>
<evidence type="ECO:0000313" key="8">
    <source>
        <dbReference type="Proteomes" id="UP000237040"/>
    </source>
</evidence>
<dbReference type="RefSeq" id="WP_416085821.1">
    <property type="nucleotide sequence ID" value="NZ_JBNATC010000019.1"/>
</dbReference>
<dbReference type="Proteomes" id="UP000237040">
    <property type="component" value="Unassembled WGS sequence"/>
</dbReference>
<evidence type="ECO:0000256" key="3">
    <source>
        <dbReference type="ARBA" id="ARBA00022884"/>
    </source>
</evidence>
<dbReference type="NCBIfam" id="NF004363">
    <property type="entry name" value="PRK05738.2-4"/>
    <property type="match status" value="1"/>
</dbReference>
<dbReference type="AlphaFoldDB" id="A0A2J6WDN7"/>
<dbReference type="InterPro" id="IPR012678">
    <property type="entry name" value="Ribosomal_uL23/eL15/eS24_sf"/>
</dbReference>
<dbReference type="GO" id="GO:0006412">
    <property type="term" value="P:translation"/>
    <property type="evidence" value="ECO:0007669"/>
    <property type="project" value="UniProtKB-UniRule"/>
</dbReference>
<proteinExistence type="inferred from homology"/>
<sequence length="94" mass="10883">METYEVLVRPLITEKTTKQMSQGKYTFIVHEKANVQMVKKAVEEAFNVKVKDVNIGKIFGKKKRVRNSFSRTPTYKKAIVTLYPGYKIDVIQNV</sequence>
<dbReference type="SUPFAM" id="SSF54189">
    <property type="entry name" value="Ribosomal proteins S24e, L23 and L15e"/>
    <property type="match status" value="1"/>
</dbReference>
<accession>A0A2J6WDN7</accession>
<evidence type="ECO:0000256" key="2">
    <source>
        <dbReference type="ARBA" id="ARBA00022730"/>
    </source>
</evidence>